<sequence length="88" mass="10292">MELRGNVIEGDDTADFEVLCKLRIPSKAAVFVWRLLRDRLPTKLNLRRRNVKINDLHCPFCRRSEEDAAHLFFHCSRITPIWGKLCLG</sequence>
<evidence type="ECO:0000313" key="2">
    <source>
        <dbReference type="EMBL" id="KHM99049.1"/>
    </source>
</evidence>
<dbReference type="Pfam" id="PF13966">
    <property type="entry name" value="zf-RVT"/>
    <property type="match status" value="1"/>
</dbReference>
<feature type="domain" description="Reverse transcriptase zinc-binding" evidence="1">
    <location>
        <begin position="15"/>
        <end position="82"/>
    </location>
</feature>
<dbReference type="AlphaFoldDB" id="A0A0B2NPR9"/>
<dbReference type="InterPro" id="IPR026960">
    <property type="entry name" value="RVT-Znf"/>
</dbReference>
<reference evidence="2" key="1">
    <citation type="submission" date="2014-07" db="EMBL/GenBank/DDBJ databases">
        <title>Identification of a novel salt tolerance gene in wild soybean by whole-genome sequencing.</title>
        <authorList>
            <person name="Lam H.-M."/>
            <person name="Qi X."/>
            <person name="Li M.-W."/>
            <person name="Liu X."/>
            <person name="Xie M."/>
            <person name="Ni M."/>
            <person name="Xu X."/>
        </authorList>
    </citation>
    <scope>NUCLEOTIDE SEQUENCE [LARGE SCALE GENOMIC DNA]</scope>
    <source>
        <tissue evidence="2">Root</tissue>
    </source>
</reference>
<protein>
    <recommendedName>
        <fullName evidence="1">Reverse transcriptase zinc-binding domain-containing protein</fullName>
    </recommendedName>
</protein>
<organism evidence="2">
    <name type="scientific">Glycine soja</name>
    <name type="common">Wild soybean</name>
    <dbReference type="NCBI Taxonomy" id="3848"/>
    <lineage>
        <taxon>Eukaryota</taxon>
        <taxon>Viridiplantae</taxon>
        <taxon>Streptophyta</taxon>
        <taxon>Embryophyta</taxon>
        <taxon>Tracheophyta</taxon>
        <taxon>Spermatophyta</taxon>
        <taxon>Magnoliopsida</taxon>
        <taxon>eudicotyledons</taxon>
        <taxon>Gunneridae</taxon>
        <taxon>Pentapetalae</taxon>
        <taxon>rosids</taxon>
        <taxon>fabids</taxon>
        <taxon>Fabales</taxon>
        <taxon>Fabaceae</taxon>
        <taxon>Papilionoideae</taxon>
        <taxon>50 kb inversion clade</taxon>
        <taxon>NPAAA clade</taxon>
        <taxon>indigoferoid/millettioid clade</taxon>
        <taxon>Phaseoleae</taxon>
        <taxon>Glycine</taxon>
        <taxon>Glycine subgen. Soja</taxon>
    </lineage>
</organism>
<dbReference type="EMBL" id="KN672145">
    <property type="protein sequence ID" value="KHM99049.1"/>
    <property type="molecule type" value="Genomic_DNA"/>
</dbReference>
<gene>
    <name evidence="2" type="ORF">glysoja_024349</name>
</gene>
<accession>A0A0B2NPR9</accession>
<name>A0A0B2NPR9_GLYSO</name>
<evidence type="ECO:0000259" key="1">
    <source>
        <dbReference type="Pfam" id="PF13966"/>
    </source>
</evidence>
<proteinExistence type="predicted"/>
<dbReference type="Proteomes" id="UP000053555">
    <property type="component" value="Unassembled WGS sequence"/>
</dbReference>